<name>A0A381TFB2_9ZZZZ</name>
<feature type="non-terminal residue" evidence="1">
    <location>
        <position position="79"/>
    </location>
</feature>
<dbReference type="InterPro" id="IPR029062">
    <property type="entry name" value="Class_I_gatase-like"/>
</dbReference>
<dbReference type="EMBL" id="UINC01004509">
    <property type="protein sequence ID" value="SVA14842.1"/>
    <property type="molecule type" value="Genomic_DNA"/>
</dbReference>
<evidence type="ECO:0000313" key="1">
    <source>
        <dbReference type="EMBL" id="SVA14842.1"/>
    </source>
</evidence>
<gene>
    <name evidence="1" type="ORF">METZ01_LOCUS67696</name>
</gene>
<evidence type="ECO:0008006" key="2">
    <source>
        <dbReference type="Google" id="ProtNLM"/>
    </source>
</evidence>
<organism evidence="1">
    <name type="scientific">marine metagenome</name>
    <dbReference type="NCBI Taxonomy" id="408172"/>
    <lineage>
        <taxon>unclassified sequences</taxon>
        <taxon>metagenomes</taxon>
        <taxon>ecological metagenomes</taxon>
    </lineage>
</organism>
<dbReference type="Pfam" id="PF07722">
    <property type="entry name" value="Peptidase_C26"/>
    <property type="match status" value="1"/>
</dbReference>
<dbReference type="GO" id="GO:0016787">
    <property type="term" value="F:hydrolase activity"/>
    <property type="evidence" value="ECO:0007669"/>
    <property type="project" value="InterPro"/>
</dbReference>
<dbReference type="AlphaFoldDB" id="A0A381TFB2"/>
<dbReference type="SUPFAM" id="SSF52317">
    <property type="entry name" value="Class I glutamine amidotransferase-like"/>
    <property type="match status" value="1"/>
</dbReference>
<dbReference type="InterPro" id="IPR011697">
    <property type="entry name" value="Peptidase_C26"/>
</dbReference>
<accession>A0A381TFB2</accession>
<sequence length="79" mass="8655">MKKPIIGINPYYFYYRDSFWNATREKYYCAIWNAGGIPVTIHHPGGNGSIDEIAANIDGLIMVGGPDLPCGAYGGKNDD</sequence>
<reference evidence="1" key="1">
    <citation type="submission" date="2018-05" db="EMBL/GenBank/DDBJ databases">
        <authorList>
            <person name="Lanie J.A."/>
            <person name="Ng W.-L."/>
            <person name="Kazmierczak K.M."/>
            <person name="Andrzejewski T.M."/>
            <person name="Davidsen T.M."/>
            <person name="Wayne K.J."/>
            <person name="Tettelin H."/>
            <person name="Glass J.I."/>
            <person name="Rusch D."/>
            <person name="Podicherti R."/>
            <person name="Tsui H.-C.T."/>
            <person name="Winkler M.E."/>
        </authorList>
    </citation>
    <scope>NUCLEOTIDE SEQUENCE</scope>
</reference>
<protein>
    <recommendedName>
        <fullName evidence="2">Glutamine amidotransferase domain-containing protein</fullName>
    </recommendedName>
</protein>
<proteinExistence type="predicted"/>
<dbReference type="Gene3D" id="3.40.50.880">
    <property type="match status" value="1"/>
</dbReference>